<dbReference type="AlphaFoldDB" id="A0A0K1REP5"/>
<dbReference type="InterPro" id="IPR000055">
    <property type="entry name" value="Restrct_endonuc_typeI_TRD"/>
</dbReference>
<dbReference type="EMBL" id="CP012342">
    <property type="protein sequence ID" value="AKV59897.1"/>
    <property type="molecule type" value="Genomic_DNA"/>
</dbReference>
<gene>
    <name evidence="7" type="ORF">AK829_06800</name>
</gene>
<reference evidence="7 8" key="1">
    <citation type="submission" date="2015-08" db="EMBL/GenBank/DDBJ databases">
        <authorList>
            <person name="Babu N.S."/>
            <person name="Beckwith C.J."/>
            <person name="Beseler K.G."/>
            <person name="Brison A."/>
            <person name="Carone J.V."/>
            <person name="Caskin T.P."/>
            <person name="Diamond M."/>
            <person name="Durham M.E."/>
            <person name="Foxe J.M."/>
            <person name="Go M."/>
            <person name="Henderson B.A."/>
            <person name="Jones I.B."/>
            <person name="McGettigan J.A."/>
            <person name="Micheletti S.J."/>
            <person name="Nasrallah M.E."/>
            <person name="Ortiz D."/>
            <person name="Piller C.R."/>
            <person name="Privatt S.R."/>
            <person name="Schneider S.L."/>
            <person name="Sharp S."/>
            <person name="Smith T.C."/>
            <person name="Stanton J.D."/>
            <person name="Ullery H.E."/>
            <person name="Wilson R.J."/>
            <person name="Serrano M.G."/>
            <person name="Buck G."/>
            <person name="Lee V."/>
            <person name="Wang Y."/>
            <person name="Carvalho R."/>
            <person name="Voegtly L."/>
            <person name="Shi R."/>
            <person name="Duckworth R."/>
            <person name="Johnson A."/>
            <person name="Loviza R."/>
            <person name="Walstead R."/>
            <person name="Shah Z."/>
            <person name="Kiflezghi M."/>
            <person name="Wade K."/>
            <person name="Ball S.L."/>
            <person name="Bradley K.W."/>
            <person name="Asai D.J."/>
            <person name="Bowman C.A."/>
            <person name="Russell D.A."/>
            <person name="Pope W.H."/>
            <person name="Jacobs-Sera D."/>
            <person name="Hendrix R.W."/>
            <person name="Hatfull G.F."/>
        </authorList>
    </citation>
    <scope>NUCLEOTIDE SEQUENCE [LARGE SCALE GENOMIC DNA]</scope>
    <source>
        <strain evidence="7 8">PUDD_83A45</strain>
    </source>
</reference>
<sequence>MLVKDKLDSLNADTTQMGLFARFISGRDWSEVEDENGEYPVFGSGSQMGYANDYLYDGEAVIFGRKGTLNKPRRISGKFWVVDTAYVAVPNKHLDVNFFYYWSLILPFDLLSTQTAIPSMTATDLKLQQIPIVPLEKQREIADELDREFERMDALIEESTKLIENLKARKTALITEVVTGRKEV</sequence>
<keyword evidence="5" id="KW-0175">Coiled coil</keyword>
<dbReference type="InterPro" id="IPR051212">
    <property type="entry name" value="Type-I_RE_S_subunit"/>
</dbReference>
<organism evidence="7 8">
    <name type="scientific">Corynebacterium riegelii</name>
    <dbReference type="NCBI Taxonomy" id="156976"/>
    <lineage>
        <taxon>Bacteria</taxon>
        <taxon>Bacillati</taxon>
        <taxon>Actinomycetota</taxon>
        <taxon>Actinomycetes</taxon>
        <taxon>Mycobacteriales</taxon>
        <taxon>Corynebacteriaceae</taxon>
        <taxon>Corynebacterium</taxon>
    </lineage>
</organism>
<dbReference type="CDD" id="cd17288">
    <property type="entry name" value="RMtype1_S_LlaAI06ORF1089P_TRD1-CR1_like"/>
    <property type="match status" value="1"/>
</dbReference>
<evidence type="ECO:0000256" key="2">
    <source>
        <dbReference type="ARBA" id="ARBA00022747"/>
    </source>
</evidence>
<dbReference type="KEGG" id="crie:AK829_06800"/>
<evidence type="ECO:0000256" key="1">
    <source>
        <dbReference type="ARBA" id="ARBA00010923"/>
    </source>
</evidence>
<feature type="domain" description="Type I restriction modification DNA specificity" evidence="6">
    <location>
        <begin position="32"/>
        <end position="164"/>
    </location>
</feature>
<dbReference type="PANTHER" id="PTHR43140:SF1">
    <property type="entry name" value="TYPE I RESTRICTION ENZYME ECOKI SPECIFICITY SUBUNIT"/>
    <property type="match status" value="1"/>
</dbReference>
<evidence type="ECO:0000313" key="8">
    <source>
        <dbReference type="Proteomes" id="UP000060016"/>
    </source>
</evidence>
<proteinExistence type="inferred from homology"/>
<evidence type="ECO:0000256" key="3">
    <source>
        <dbReference type="ARBA" id="ARBA00023125"/>
    </source>
</evidence>
<evidence type="ECO:0000256" key="4">
    <source>
        <dbReference type="ARBA" id="ARBA00038652"/>
    </source>
</evidence>
<dbReference type="Gene3D" id="3.90.220.20">
    <property type="entry name" value="DNA methylase specificity domains"/>
    <property type="match status" value="1"/>
</dbReference>
<dbReference type="SUPFAM" id="SSF116734">
    <property type="entry name" value="DNA methylase specificity domain"/>
    <property type="match status" value="1"/>
</dbReference>
<dbReference type="Pfam" id="PF01420">
    <property type="entry name" value="Methylase_S"/>
    <property type="match status" value="1"/>
</dbReference>
<keyword evidence="8" id="KW-1185">Reference proteome</keyword>
<evidence type="ECO:0000259" key="6">
    <source>
        <dbReference type="Pfam" id="PF01420"/>
    </source>
</evidence>
<evidence type="ECO:0000313" key="7">
    <source>
        <dbReference type="EMBL" id="AKV59897.1"/>
    </source>
</evidence>
<protein>
    <recommendedName>
        <fullName evidence="6">Type I restriction modification DNA specificity domain-containing protein</fullName>
    </recommendedName>
</protein>
<dbReference type="GO" id="GO:0009307">
    <property type="term" value="P:DNA restriction-modification system"/>
    <property type="evidence" value="ECO:0007669"/>
    <property type="project" value="UniProtKB-KW"/>
</dbReference>
<dbReference type="Gene3D" id="1.10.287.1120">
    <property type="entry name" value="Bipartite methylase S protein"/>
    <property type="match status" value="1"/>
</dbReference>
<comment type="subunit">
    <text evidence="4">The methyltransferase is composed of M and S polypeptides.</text>
</comment>
<keyword evidence="3" id="KW-0238">DNA-binding</keyword>
<name>A0A0K1REP5_9CORY</name>
<accession>A0A0K1REP5</accession>
<dbReference type="Proteomes" id="UP000060016">
    <property type="component" value="Chromosome"/>
</dbReference>
<keyword evidence="2" id="KW-0680">Restriction system</keyword>
<dbReference type="PANTHER" id="PTHR43140">
    <property type="entry name" value="TYPE-1 RESTRICTION ENZYME ECOKI SPECIFICITY PROTEIN"/>
    <property type="match status" value="1"/>
</dbReference>
<dbReference type="REBASE" id="120888">
    <property type="entry name" value="S1.Cri83A45ORF6810P"/>
</dbReference>
<dbReference type="PATRIC" id="fig|156976.3.peg.1356"/>
<dbReference type="InterPro" id="IPR044946">
    <property type="entry name" value="Restrct_endonuc_typeI_TRD_sf"/>
</dbReference>
<dbReference type="GO" id="GO:0003677">
    <property type="term" value="F:DNA binding"/>
    <property type="evidence" value="ECO:0007669"/>
    <property type="project" value="UniProtKB-KW"/>
</dbReference>
<comment type="similarity">
    <text evidence="1">Belongs to the type-I restriction system S methylase family.</text>
</comment>
<feature type="coiled-coil region" evidence="5">
    <location>
        <begin position="135"/>
        <end position="176"/>
    </location>
</feature>
<evidence type="ECO:0000256" key="5">
    <source>
        <dbReference type="SAM" id="Coils"/>
    </source>
</evidence>
<dbReference type="STRING" id="156976.AK829_06800"/>